<gene>
    <name evidence="1" type="ORF">ENS15_06335</name>
</gene>
<dbReference type="EMBL" id="DSTT01000005">
    <property type="protein sequence ID" value="HFK24244.1"/>
    <property type="molecule type" value="Genomic_DNA"/>
</dbReference>
<dbReference type="PROSITE" id="PS51257">
    <property type="entry name" value="PROKAR_LIPOPROTEIN"/>
    <property type="match status" value="1"/>
</dbReference>
<dbReference type="AlphaFoldDB" id="A0A7C3N9D3"/>
<evidence type="ECO:0000313" key="1">
    <source>
        <dbReference type="EMBL" id="HFK24244.1"/>
    </source>
</evidence>
<accession>A0A7C3N9D3</accession>
<evidence type="ECO:0008006" key="2">
    <source>
        <dbReference type="Google" id="ProtNLM"/>
    </source>
</evidence>
<name>A0A7C3N9D3_UNCW3</name>
<organism evidence="1">
    <name type="scientific">candidate division WOR-3 bacterium</name>
    <dbReference type="NCBI Taxonomy" id="2052148"/>
    <lineage>
        <taxon>Bacteria</taxon>
        <taxon>Bacteria division WOR-3</taxon>
    </lineage>
</organism>
<comment type="caution">
    <text evidence="1">The sequence shown here is derived from an EMBL/GenBank/DDBJ whole genome shotgun (WGS) entry which is preliminary data.</text>
</comment>
<sequence length="159" mass="18409">MKIKNYPFLFLLLISCSLSKGPSINIKKYEDLVVYNNSFNNKSSISVEYSILLVDTISKNSDIIITSFASNSIVFLSPSKDTILSKGNNRVTGFYNTGKEKYNEPPLEGYFDMEYPIKDNWYFVKTFDERYLRIYVKEVFQDSVILDVELLNDTTLIFP</sequence>
<proteinExistence type="predicted"/>
<protein>
    <recommendedName>
        <fullName evidence="2">Lipoprotein</fullName>
    </recommendedName>
</protein>
<reference evidence="1" key="1">
    <citation type="journal article" date="2020" name="mSystems">
        <title>Genome- and Community-Level Interaction Insights into Carbon Utilization and Element Cycling Functions of Hydrothermarchaeota in Hydrothermal Sediment.</title>
        <authorList>
            <person name="Zhou Z."/>
            <person name="Liu Y."/>
            <person name="Xu W."/>
            <person name="Pan J."/>
            <person name="Luo Z.H."/>
            <person name="Li M."/>
        </authorList>
    </citation>
    <scope>NUCLEOTIDE SEQUENCE [LARGE SCALE GENOMIC DNA]</scope>
    <source>
        <strain evidence="1">SpSt-464</strain>
    </source>
</reference>